<feature type="domain" description="Telomeric single stranded DNA binding POT1/Cdc13" evidence="2">
    <location>
        <begin position="935"/>
        <end position="1075"/>
    </location>
</feature>
<evidence type="ECO:0000313" key="4">
    <source>
        <dbReference type="Proteomes" id="UP000027920"/>
    </source>
</evidence>
<dbReference type="AlphaFoldDB" id="A0A072NVI7"/>
<comment type="caution">
    <text evidence="3">The sequence shown here is derived from an EMBL/GenBank/DDBJ whole genome shotgun (WGS) entry which is preliminary data.</text>
</comment>
<dbReference type="Gene3D" id="2.40.50.140">
    <property type="entry name" value="Nucleic acid-binding proteins"/>
    <property type="match status" value="1"/>
</dbReference>
<reference evidence="3 4" key="1">
    <citation type="submission" date="2013-03" db="EMBL/GenBank/DDBJ databases">
        <title>The Genome Sequence of Exophiala aquamarina CBS 119918.</title>
        <authorList>
            <consortium name="The Broad Institute Genomics Platform"/>
            <person name="Cuomo C."/>
            <person name="de Hoog S."/>
            <person name="Gorbushina A."/>
            <person name="Walker B."/>
            <person name="Young S.K."/>
            <person name="Zeng Q."/>
            <person name="Gargeya S."/>
            <person name="Fitzgerald M."/>
            <person name="Haas B."/>
            <person name="Abouelleil A."/>
            <person name="Allen A.W."/>
            <person name="Alvarado L."/>
            <person name="Arachchi H.M."/>
            <person name="Berlin A.M."/>
            <person name="Chapman S.B."/>
            <person name="Gainer-Dewar J."/>
            <person name="Goldberg J."/>
            <person name="Griggs A."/>
            <person name="Gujja S."/>
            <person name="Hansen M."/>
            <person name="Howarth C."/>
            <person name="Imamovic A."/>
            <person name="Ireland A."/>
            <person name="Larimer J."/>
            <person name="McCowan C."/>
            <person name="Murphy C."/>
            <person name="Pearson M."/>
            <person name="Poon T.W."/>
            <person name="Priest M."/>
            <person name="Roberts A."/>
            <person name="Saif S."/>
            <person name="Shea T."/>
            <person name="Sisk P."/>
            <person name="Sykes S."/>
            <person name="Wortman J."/>
            <person name="Nusbaum C."/>
            <person name="Birren B."/>
        </authorList>
    </citation>
    <scope>NUCLEOTIDE SEQUENCE [LARGE SCALE GENOMIC DNA]</scope>
    <source>
        <strain evidence="3 4">CBS 119918</strain>
    </source>
</reference>
<keyword evidence="4" id="KW-1185">Reference proteome</keyword>
<sequence length="1237" mass="135057">MPTVAPLVHAPTTPQRIDTTFDASLAVPVTGLSPTSTPTALRSHIEANVALVWPYSNSTATFSLLLVDHTSRGQVKVVFRGGCAKQVANTKVGIGDKIKLALVGCEWKETVDILSTPGKRLEWDLQFHSRLVLQIHSQDRSAILLDYTAPDSQSTVPISDTENILRARNSAIKASLNGLALQKPSAIQVPYLTPSKPTRQPTRGNFFASSFATLANDDGYIVGRGRKRTKFARHSGDWDLVDDERVAPDTNSPRGAEVDGNKSEFDGAVGLPVEARLKVVQQKVGNNEAPRMDSDTENESPPRTAPVSSDLQQEMFEDVLIEAALDKHMQQKSSVISTTDPHPSVPPQGATVMGPPSTPLKQLHLSQNPDILLPRTGERDVDRATTPRILPLASPGLPLVSPLVQQSGVEVGYFPIFQEGLSQLDASGGGRSDHSAIDPMLEISDNKTAASDESPVIVEERVSESWELQERRKSDSPSDTQIFASYNHAIQPNDYPTPEQTQPSLLPDQWLSTLEASIAQELSNNDQPSPVNVESEPTVFVAETHSHPNVPAERLHNIHTTGVMGVETGDLYGAPEGDLTETPEPQPQISQTEHGDLHAPFQLSQSEISASTFFTSNHMVDITAVDVVEPSVHAHWATDALRLDAAVTASDFSSFPVHDQVEGAGWIESLDGNVESRERFHEDAASTGNQPGTILPDQRSEIHIDDQQQSASVRAEHTELPTESNTDLANQDLDIKSPAHEQHAAPAIPLFVHQSSASVDYTHLPTPDQTQKENNSLDYRPEVVPAENQITLPSPQPSQEKYKTDISEKDPDNEPASQSATQAFQVATPSGPRVVAPLRSSQRLSSRNTALSKSISSPFFTPRRSARFSTSPSREETIPPSSPLSHTYPSSPNQTLEHQERSTDMMVHQLPSPVLPSFEPLATGDSGLTTPLAYYPRLSSLNEHFGQLIDVIAVCTRSSSKAERAKAGPKDYHTSLHLIDLSCELYQNPHVLAQVFRPMKKALPTAQAGDVVILHNFKVHTVKRNFALLSSDTSSWAVISFSSNSSKPKVVSSGPPLEQGSSEADYAWSLFRWWNDNITSNQMDYKPDEGHGARESSDGPATRTRLRVARQVLGSTTSPRQSSKSLPAARRRRANLTDNFSNEGDGGQALEDSDRDDTPSPRADRISTRRDSTVSTAPSTATQNQDRETTPRRSGREARSPSVVHELRDGTKYVDEPDRRGSSVVHELRDGLTYIDE</sequence>
<feature type="compositionally biased region" description="Polar residues" evidence="1">
    <location>
        <begin position="788"/>
        <end position="799"/>
    </location>
</feature>
<feature type="compositionally biased region" description="Basic and acidic residues" evidence="1">
    <location>
        <begin position="800"/>
        <end position="812"/>
    </location>
</feature>
<feature type="compositionally biased region" description="Basic and acidic residues" evidence="1">
    <location>
        <begin position="256"/>
        <end position="265"/>
    </location>
</feature>
<dbReference type="RefSeq" id="XP_013254464.1">
    <property type="nucleotide sequence ID" value="XM_013399010.1"/>
</dbReference>
<feature type="compositionally biased region" description="Polar residues" evidence="1">
    <location>
        <begin position="1113"/>
        <end position="1125"/>
    </location>
</feature>
<accession>A0A072NVI7</accession>
<proteinExistence type="predicted"/>
<name>A0A072NVI7_9EURO</name>
<gene>
    <name evidence="3" type="ORF">A1O9_12212</name>
</gene>
<dbReference type="VEuPathDB" id="FungiDB:A1O9_12212"/>
<feature type="region of interest" description="Disordered" evidence="1">
    <location>
        <begin position="786"/>
        <end position="903"/>
    </location>
</feature>
<feature type="compositionally biased region" description="Basic and acidic residues" evidence="1">
    <location>
        <begin position="1085"/>
        <end position="1097"/>
    </location>
</feature>
<evidence type="ECO:0000256" key="1">
    <source>
        <dbReference type="SAM" id="MobiDB-lite"/>
    </source>
</evidence>
<feature type="compositionally biased region" description="Polar residues" evidence="1">
    <location>
        <begin position="815"/>
        <end position="828"/>
    </location>
</feature>
<feature type="compositionally biased region" description="Polar residues" evidence="1">
    <location>
        <begin position="883"/>
        <end position="896"/>
    </location>
</feature>
<dbReference type="GeneID" id="25287106"/>
<dbReference type="SUPFAM" id="SSF50249">
    <property type="entry name" value="Nucleic acid-binding proteins"/>
    <property type="match status" value="1"/>
</dbReference>
<dbReference type="SMART" id="SM00976">
    <property type="entry name" value="Telo_bind"/>
    <property type="match status" value="1"/>
</dbReference>
<dbReference type="Proteomes" id="UP000027920">
    <property type="component" value="Unassembled WGS sequence"/>
</dbReference>
<feature type="region of interest" description="Disordered" evidence="1">
    <location>
        <begin position="243"/>
        <end position="265"/>
    </location>
</feature>
<feature type="region of interest" description="Disordered" evidence="1">
    <location>
        <begin position="1084"/>
        <end position="1222"/>
    </location>
</feature>
<dbReference type="GO" id="GO:0000723">
    <property type="term" value="P:telomere maintenance"/>
    <property type="evidence" value="ECO:0007669"/>
    <property type="project" value="InterPro"/>
</dbReference>
<feature type="region of interest" description="Disordered" evidence="1">
    <location>
        <begin position="573"/>
        <end position="592"/>
    </location>
</feature>
<protein>
    <recommendedName>
        <fullName evidence="2">Telomeric single stranded DNA binding POT1/Cdc13 domain-containing protein</fullName>
    </recommendedName>
</protein>
<dbReference type="InterPro" id="IPR011564">
    <property type="entry name" value="Telomer_end-bd_POT1/Cdc13"/>
</dbReference>
<dbReference type="GO" id="GO:0003677">
    <property type="term" value="F:DNA binding"/>
    <property type="evidence" value="ECO:0007669"/>
    <property type="project" value="InterPro"/>
</dbReference>
<dbReference type="STRING" id="1182545.A0A072NVI7"/>
<feature type="region of interest" description="Disordered" evidence="1">
    <location>
        <begin position="283"/>
        <end position="308"/>
    </location>
</feature>
<evidence type="ECO:0000259" key="2">
    <source>
        <dbReference type="SMART" id="SM00976"/>
    </source>
</evidence>
<dbReference type="EMBL" id="AMGV01000021">
    <property type="protein sequence ID" value="KEF51874.1"/>
    <property type="molecule type" value="Genomic_DNA"/>
</dbReference>
<dbReference type="HOGENOM" id="CLU_261220_0_0_1"/>
<feature type="region of interest" description="Disordered" evidence="1">
    <location>
        <begin position="703"/>
        <end position="728"/>
    </location>
</feature>
<feature type="compositionally biased region" description="Basic and acidic residues" evidence="1">
    <location>
        <begin position="1156"/>
        <end position="1172"/>
    </location>
</feature>
<feature type="compositionally biased region" description="Polar residues" evidence="1">
    <location>
        <begin position="839"/>
        <end position="859"/>
    </location>
</feature>
<dbReference type="InterPro" id="IPR012340">
    <property type="entry name" value="NA-bd_OB-fold"/>
</dbReference>
<feature type="compositionally biased region" description="Basic and acidic residues" evidence="1">
    <location>
        <begin position="1185"/>
        <end position="1222"/>
    </location>
</feature>
<dbReference type="OrthoDB" id="5363079at2759"/>
<dbReference type="Pfam" id="PF02765">
    <property type="entry name" value="POT1"/>
    <property type="match status" value="1"/>
</dbReference>
<organism evidence="3 4">
    <name type="scientific">Exophiala aquamarina CBS 119918</name>
    <dbReference type="NCBI Taxonomy" id="1182545"/>
    <lineage>
        <taxon>Eukaryota</taxon>
        <taxon>Fungi</taxon>
        <taxon>Dikarya</taxon>
        <taxon>Ascomycota</taxon>
        <taxon>Pezizomycotina</taxon>
        <taxon>Eurotiomycetes</taxon>
        <taxon>Chaetothyriomycetidae</taxon>
        <taxon>Chaetothyriales</taxon>
        <taxon>Herpotrichiellaceae</taxon>
        <taxon>Exophiala</taxon>
    </lineage>
</organism>
<evidence type="ECO:0000313" key="3">
    <source>
        <dbReference type="EMBL" id="KEF51874.1"/>
    </source>
</evidence>
<dbReference type="GO" id="GO:0000781">
    <property type="term" value="C:chromosome, telomeric region"/>
    <property type="evidence" value="ECO:0007669"/>
    <property type="project" value="InterPro"/>
</dbReference>
<feature type="compositionally biased region" description="Polar residues" evidence="1">
    <location>
        <begin position="1173"/>
        <end position="1184"/>
    </location>
</feature>